<organism evidence="7 8">
    <name type="scientific">Aldrovandia affinis</name>
    <dbReference type="NCBI Taxonomy" id="143900"/>
    <lineage>
        <taxon>Eukaryota</taxon>
        <taxon>Metazoa</taxon>
        <taxon>Chordata</taxon>
        <taxon>Craniata</taxon>
        <taxon>Vertebrata</taxon>
        <taxon>Euteleostomi</taxon>
        <taxon>Actinopterygii</taxon>
        <taxon>Neopterygii</taxon>
        <taxon>Teleostei</taxon>
        <taxon>Notacanthiformes</taxon>
        <taxon>Halosauridae</taxon>
        <taxon>Aldrovandia</taxon>
    </lineage>
</organism>
<dbReference type="Gene3D" id="3.30.160.60">
    <property type="entry name" value="Classic Zinc Finger"/>
    <property type="match status" value="2"/>
</dbReference>
<evidence type="ECO:0000256" key="4">
    <source>
        <dbReference type="PROSITE-ProRule" id="PRU00024"/>
    </source>
</evidence>
<dbReference type="SMART" id="SM00336">
    <property type="entry name" value="BBOX"/>
    <property type="match status" value="2"/>
</dbReference>
<dbReference type="InterPro" id="IPR050143">
    <property type="entry name" value="TRIM/RBCC"/>
</dbReference>
<protein>
    <recommendedName>
        <fullName evidence="9">RING-type domain-containing protein</fullName>
    </recommendedName>
</protein>
<keyword evidence="2 4" id="KW-0863">Zinc-finger</keyword>
<dbReference type="SUPFAM" id="SSF57845">
    <property type="entry name" value="B-box zinc-binding domain"/>
    <property type="match status" value="2"/>
</dbReference>
<evidence type="ECO:0000313" key="8">
    <source>
        <dbReference type="Proteomes" id="UP001221898"/>
    </source>
</evidence>
<name>A0AAD7W2F7_9TELE</name>
<dbReference type="InterPro" id="IPR001841">
    <property type="entry name" value="Znf_RING"/>
</dbReference>
<dbReference type="InterPro" id="IPR013083">
    <property type="entry name" value="Znf_RING/FYVE/PHD"/>
</dbReference>
<gene>
    <name evidence="7" type="ORF">AAFF_G00270210</name>
</gene>
<feature type="domain" description="B box-type" evidence="6">
    <location>
        <begin position="92"/>
        <end position="133"/>
    </location>
</feature>
<feature type="domain" description="RING-type" evidence="5">
    <location>
        <begin position="164"/>
        <end position="207"/>
    </location>
</feature>
<dbReference type="Proteomes" id="UP001221898">
    <property type="component" value="Unassembled WGS sequence"/>
</dbReference>
<evidence type="ECO:0000259" key="5">
    <source>
        <dbReference type="PROSITE" id="PS50089"/>
    </source>
</evidence>
<dbReference type="Pfam" id="PF00643">
    <property type="entry name" value="zf-B_box"/>
    <property type="match status" value="2"/>
</dbReference>
<dbReference type="PROSITE" id="PS50119">
    <property type="entry name" value="ZF_BBOX"/>
    <property type="match status" value="2"/>
</dbReference>
<dbReference type="GO" id="GO:0008270">
    <property type="term" value="F:zinc ion binding"/>
    <property type="evidence" value="ECO:0007669"/>
    <property type="project" value="UniProtKB-KW"/>
</dbReference>
<feature type="domain" description="B box-type" evidence="6">
    <location>
        <begin position="215"/>
        <end position="256"/>
    </location>
</feature>
<dbReference type="PROSITE" id="PS50089">
    <property type="entry name" value="ZF_RING_2"/>
    <property type="match status" value="2"/>
</dbReference>
<dbReference type="PANTHER" id="PTHR24103">
    <property type="entry name" value="E3 UBIQUITIN-PROTEIN LIGASE TRIM"/>
    <property type="match status" value="1"/>
</dbReference>
<evidence type="ECO:0000256" key="1">
    <source>
        <dbReference type="ARBA" id="ARBA00022723"/>
    </source>
</evidence>
<evidence type="ECO:0000259" key="6">
    <source>
        <dbReference type="PROSITE" id="PS50119"/>
    </source>
</evidence>
<dbReference type="EMBL" id="JAINUG010000370">
    <property type="protein sequence ID" value="KAJ8373188.1"/>
    <property type="molecule type" value="Genomic_DNA"/>
</dbReference>
<dbReference type="InterPro" id="IPR000315">
    <property type="entry name" value="Znf_B-box"/>
</dbReference>
<dbReference type="Gene3D" id="3.30.40.10">
    <property type="entry name" value="Zinc/RING finger domain, C3HC4 (zinc finger)"/>
    <property type="match status" value="2"/>
</dbReference>
<sequence>MEDMSHKRPVIDMGLGLSFGDSMESVMESVSLSVLEDDPRCGACGEVFAEPLVLSCVLCGRSFCGACLQRHWERSASRECPLCDGWPPGGAPPQAACAEHGHRLTLFCLEELRPVCAACRESASHSGHRVYPLTEATLDCKVRFADCSRSSCSARLCGGGGPRCGACGEVFGAPLVLSCVLCGRSFCGACLQRHWERSASRECPLCDRGPPGGAPPQAACAEHGHRLTLFCLEELRPVCAACRESASHSGHRVYPLTEAALDCKVGAGPFGFRLRPVTLGAQITDAVEIGGVVRVHCALF</sequence>
<accession>A0AAD7W2F7</accession>
<keyword evidence="8" id="KW-1185">Reference proteome</keyword>
<evidence type="ECO:0000256" key="2">
    <source>
        <dbReference type="ARBA" id="ARBA00022771"/>
    </source>
</evidence>
<keyword evidence="3" id="KW-0862">Zinc</keyword>
<evidence type="ECO:0000256" key="3">
    <source>
        <dbReference type="ARBA" id="ARBA00022833"/>
    </source>
</evidence>
<dbReference type="SMART" id="SM00184">
    <property type="entry name" value="RING"/>
    <property type="match status" value="2"/>
</dbReference>
<evidence type="ECO:0008006" key="9">
    <source>
        <dbReference type="Google" id="ProtNLM"/>
    </source>
</evidence>
<dbReference type="AlphaFoldDB" id="A0AAD7W2F7"/>
<comment type="caution">
    <text evidence="7">The sequence shown here is derived from an EMBL/GenBank/DDBJ whole genome shotgun (WGS) entry which is preliminary data.</text>
</comment>
<proteinExistence type="predicted"/>
<reference evidence="7" key="1">
    <citation type="journal article" date="2023" name="Science">
        <title>Genome structures resolve the early diversification of teleost fishes.</title>
        <authorList>
            <person name="Parey E."/>
            <person name="Louis A."/>
            <person name="Montfort J."/>
            <person name="Bouchez O."/>
            <person name="Roques C."/>
            <person name="Iampietro C."/>
            <person name="Lluch J."/>
            <person name="Castinel A."/>
            <person name="Donnadieu C."/>
            <person name="Desvignes T."/>
            <person name="Floi Bucao C."/>
            <person name="Jouanno E."/>
            <person name="Wen M."/>
            <person name="Mejri S."/>
            <person name="Dirks R."/>
            <person name="Jansen H."/>
            <person name="Henkel C."/>
            <person name="Chen W.J."/>
            <person name="Zahm M."/>
            <person name="Cabau C."/>
            <person name="Klopp C."/>
            <person name="Thompson A.W."/>
            <person name="Robinson-Rechavi M."/>
            <person name="Braasch I."/>
            <person name="Lecointre G."/>
            <person name="Bobe J."/>
            <person name="Postlethwait J.H."/>
            <person name="Berthelot C."/>
            <person name="Roest Crollius H."/>
            <person name="Guiguen Y."/>
        </authorList>
    </citation>
    <scope>NUCLEOTIDE SEQUENCE</scope>
    <source>
        <strain evidence="7">NC1722</strain>
    </source>
</reference>
<dbReference type="SUPFAM" id="SSF57850">
    <property type="entry name" value="RING/U-box"/>
    <property type="match status" value="2"/>
</dbReference>
<feature type="domain" description="RING-type" evidence="5">
    <location>
        <begin position="41"/>
        <end position="84"/>
    </location>
</feature>
<keyword evidence="1" id="KW-0479">Metal-binding</keyword>
<evidence type="ECO:0000313" key="7">
    <source>
        <dbReference type="EMBL" id="KAJ8373188.1"/>
    </source>
</evidence>